<feature type="transmembrane region" description="Helical" evidence="9">
    <location>
        <begin position="568"/>
        <end position="588"/>
    </location>
</feature>
<evidence type="ECO:0000256" key="9">
    <source>
        <dbReference type="SAM" id="Phobius"/>
    </source>
</evidence>
<feature type="region of interest" description="Disordered" evidence="8">
    <location>
        <begin position="1038"/>
        <end position="1104"/>
    </location>
</feature>
<feature type="compositionally biased region" description="Polar residues" evidence="8">
    <location>
        <begin position="865"/>
        <end position="886"/>
    </location>
</feature>
<dbReference type="SUPFAM" id="SSF81321">
    <property type="entry name" value="Family A G protein-coupled receptor-like"/>
    <property type="match status" value="2"/>
</dbReference>
<dbReference type="Gene3D" id="1.20.1070.10">
    <property type="entry name" value="Rhodopsin 7-helix transmembrane proteins"/>
    <property type="match status" value="2"/>
</dbReference>
<feature type="compositionally biased region" description="Basic residues" evidence="8">
    <location>
        <begin position="1191"/>
        <end position="1208"/>
    </location>
</feature>
<gene>
    <name evidence="11" type="primary">BDKRB1</name>
    <name evidence="11" type="ORF">BLAG_LOCUS4966</name>
</gene>
<feature type="region of interest" description="Disordered" evidence="8">
    <location>
        <begin position="1172"/>
        <end position="1221"/>
    </location>
</feature>
<comment type="subcellular location">
    <subcellularLocation>
        <location evidence="1">Membrane</location>
        <topology evidence="1">Multi-pass membrane protein</topology>
    </subcellularLocation>
</comment>
<keyword evidence="6" id="KW-0675">Receptor</keyword>
<sequence>MATQQILREDSGTQDQSVWAISALASFPPIVGWSTYQFIQGKAICTIKWSTDVSYTLFILPIFILLPFSVMIICYYKIFKVVKKNSQRIMSHHRKTELNPTTPGSTPSSSKKSWQHARKDSDQSTGTPRVPPTITIDSADSSDVNKDGAHDSNKPLLTNHTAAVVKPTETSQRNSKGRSNPHESVVENHNHKAKHCSREQNDLAQNSCEKKSCESSNKIGKDNTVSTLSLACKGHNTLMGLALERINEENKGEVQGRVRCYSDISATKKKKNFLRPTLSVKNRGSLDEDDYSTAIELNEIIVSNDIILHHPKLLADSNDTSAVNTKKVSVVQRTGNGPVHTDSRKSKQALESPMNTGKSDIDIIVTSPSPNSNRNAEVSSKNNKTTKENHVHKTTATIEGSVSRRSGNLQGKSSPPKTRRFSKPTKNNLKFDCNAEKSPRRLSDPFTILTLESKIMKDQSASRSSLNATMGPVSILRKSSTGSCSGDIGCHRSDTLSPRPKEKLSARLSDPEKYNRIRLSIGHVDVERKRSHSLITSTSPSLLRRFQSPSFIRKRQGPGVDDVKVTKILLIVICVFVVCWAPISLVNFVETFFRIQIPPILDIITVYMVFLNCALNPVIYGLMNRNFRDGFKDFFRKCRGKGENETSGGKKSREGDGGSYRMSRQAPVSSSSTSAPSRVVAAPHYARLQHASGHIRPSMGYCVPGPQWQYVPNHPSVYPSVQPYAQQYVVQHPLSHPHHHPHPNPHAEPYVVRQPIFQPHYHPSVMPQGCVIAAPTYVKPTTAVHRPSQQSIQATASSTSEVAENSSKQKTTASPKVDDDPAVIKILRREEAKPPQEAKTSDPALPPQIIITDKEPLRLDDATKRTSTPSIISDDTGFDSASQKTSESGEDRNGDYLDIVHNLIEKIELDQGARKTQGSAEYDAEGVPISIDNSYSNIQFSPNKAPSLLGRAFRLSGRCKPKKKSPVKRTKGFGAPPKTTDASTKNPDSDAKPSEDDSWVEGGDNPVLAYQITEPTFDFDRARQEAERRAVEREMVENDEAAPYHGKRWRRKSRQPNRQPPMYKAWQAFKKPFKNRNQSQRGDGDGYYGNQNGNKNSSGFWQRGRTRRRHNTFGSQRHLADQLKLHQDGRVRGTYSVDSRGACVNLNLNISIPYKKRSTEADLDESRATIFDDDEAEPEAPPMMHENMPSAKRRSRRTTSEPRRRKNSYLRPNGCEGARQPGHDDWDEWVHAGGMVSGKWGVVPRRERLRRTSSRNDLWVDDNPSAYDVACVGARQDALRKRQATGSCTRQRLGSNHA</sequence>
<evidence type="ECO:0000256" key="3">
    <source>
        <dbReference type="ARBA" id="ARBA00022989"/>
    </source>
</evidence>
<feature type="transmembrane region" description="Helical" evidence="9">
    <location>
        <begin position="600"/>
        <end position="623"/>
    </location>
</feature>
<organism evidence="11 12">
    <name type="scientific">Branchiostoma lanceolatum</name>
    <name type="common">Common lancelet</name>
    <name type="synonym">Amphioxus lanceolatum</name>
    <dbReference type="NCBI Taxonomy" id="7740"/>
    <lineage>
        <taxon>Eukaryota</taxon>
        <taxon>Metazoa</taxon>
        <taxon>Chordata</taxon>
        <taxon>Cephalochordata</taxon>
        <taxon>Leptocardii</taxon>
        <taxon>Amphioxiformes</taxon>
        <taxon>Branchiostomatidae</taxon>
        <taxon>Branchiostoma</taxon>
    </lineage>
</organism>
<dbReference type="GO" id="GO:0004930">
    <property type="term" value="F:G protein-coupled receptor activity"/>
    <property type="evidence" value="ECO:0007669"/>
    <property type="project" value="UniProtKB-KW"/>
</dbReference>
<evidence type="ECO:0000256" key="7">
    <source>
        <dbReference type="ARBA" id="ARBA00023224"/>
    </source>
</evidence>
<dbReference type="Proteomes" id="UP000838412">
    <property type="component" value="Chromosome 12"/>
</dbReference>
<feature type="compositionally biased region" description="Polar residues" evidence="8">
    <location>
        <begin position="366"/>
        <end position="383"/>
    </location>
</feature>
<evidence type="ECO:0000313" key="12">
    <source>
        <dbReference type="Proteomes" id="UP000838412"/>
    </source>
</evidence>
<feature type="compositionally biased region" description="Basic and acidic residues" evidence="8">
    <location>
        <begin position="143"/>
        <end position="153"/>
    </location>
</feature>
<evidence type="ECO:0000256" key="6">
    <source>
        <dbReference type="ARBA" id="ARBA00023170"/>
    </source>
</evidence>
<name>A0A8J9YT56_BRALA</name>
<feature type="compositionally biased region" description="Low complexity" evidence="8">
    <location>
        <begin position="1088"/>
        <end position="1099"/>
    </location>
</feature>
<feature type="region of interest" description="Disordered" evidence="8">
    <location>
        <begin position="959"/>
        <end position="1004"/>
    </location>
</feature>
<evidence type="ECO:0000256" key="5">
    <source>
        <dbReference type="ARBA" id="ARBA00023136"/>
    </source>
</evidence>
<keyword evidence="5 9" id="KW-0472">Membrane</keyword>
<dbReference type="PRINTS" id="PR00237">
    <property type="entry name" value="GPCRRHODOPSN"/>
</dbReference>
<feature type="compositionally biased region" description="Basic and acidic residues" evidence="8">
    <location>
        <begin position="180"/>
        <end position="201"/>
    </location>
</feature>
<keyword evidence="4" id="KW-0297">G-protein coupled receptor</keyword>
<feature type="region of interest" description="Disordered" evidence="8">
    <location>
        <begin position="92"/>
        <end position="204"/>
    </location>
</feature>
<feature type="compositionally biased region" description="Basic residues" evidence="8">
    <location>
        <begin position="959"/>
        <end position="971"/>
    </location>
</feature>
<evidence type="ECO:0000259" key="10">
    <source>
        <dbReference type="PROSITE" id="PS50262"/>
    </source>
</evidence>
<evidence type="ECO:0000256" key="1">
    <source>
        <dbReference type="ARBA" id="ARBA00004141"/>
    </source>
</evidence>
<keyword evidence="7" id="KW-0807">Transducer</keyword>
<dbReference type="PROSITE" id="PS50262">
    <property type="entry name" value="G_PROTEIN_RECEP_F1_2"/>
    <property type="match status" value="1"/>
</dbReference>
<feature type="compositionally biased region" description="Low complexity" evidence="8">
    <location>
        <begin position="100"/>
        <end position="112"/>
    </location>
</feature>
<feature type="transmembrane region" description="Helical" evidence="9">
    <location>
        <begin position="57"/>
        <end position="78"/>
    </location>
</feature>
<evidence type="ECO:0000256" key="8">
    <source>
        <dbReference type="SAM" id="MobiDB-lite"/>
    </source>
</evidence>
<keyword evidence="2 9" id="KW-0812">Transmembrane</keyword>
<feature type="compositionally biased region" description="Basic and acidic residues" evidence="8">
    <location>
        <begin position="852"/>
        <end position="864"/>
    </location>
</feature>
<dbReference type="InterPro" id="IPR050125">
    <property type="entry name" value="GPCR_opsins"/>
</dbReference>
<protein>
    <submittedName>
        <fullName evidence="11">BDKRB1 protein</fullName>
    </submittedName>
</protein>
<feature type="compositionally biased region" description="Basic residues" evidence="8">
    <location>
        <begin position="1045"/>
        <end position="1055"/>
    </location>
</feature>
<keyword evidence="12" id="KW-1185">Reference proteome</keyword>
<dbReference type="PANTHER" id="PTHR24240">
    <property type="entry name" value="OPSIN"/>
    <property type="match status" value="1"/>
</dbReference>
<feature type="compositionally biased region" description="Low complexity" evidence="8">
    <location>
        <begin position="788"/>
        <end position="800"/>
    </location>
</feature>
<feature type="compositionally biased region" description="Polar residues" evidence="8">
    <location>
        <begin position="801"/>
        <end position="814"/>
    </location>
</feature>
<accession>A0A8J9YT56</accession>
<dbReference type="OrthoDB" id="10046355at2759"/>
<feature type="region of interest" description="Disordered" evidence="8">
    <location>
        <begin position="332"/>
        <end position="431"/>
    </location>
</feature>
<proteinExistence type="predicted"/>
<feature type="compositionally biased region" description="Low complexity" evidence="8">
    <location>
        <begin position="663"/>
        <end position="676"/>
    </location>
</feature>
<reference evidence="11" key="1">
    <citation type="submission" date="2022-01" db="EMBL/GenBank/DDBJ databases">
        <authorList>
            <person name="Braso-Vives M."/>
        </authorList>
    </citation>
    <scope>NUCLEOTIDE SEQUENCE</scope>
</reference>
<evidence type="ECO:0000313" key="11">
    <source>
        <dbReference type="EMBL" id="CAH1241231.1"/>
    </source>
</evidence>
<feature type="compositionally biased region" description="Polar residues" evidence="8">
    <location>
        <begin position="168"/>
        <end position="178"/>
    </location>
</feature>
<feature type="compositionally biased region" description="Basic and acidic residues" evidence="8">
    <location>
        <begin position="827"/>
        <end position="840"/>
    </location>
</feature>
<dbReference type="InterPro" id="IPR017452">
    <property type="entry name" value="GPCR_Rhodpsn_7TM"/>
</dbReference>
<evidence type="ECO:0000256" key="4">
    <source>
        <dbReference type="ARBA" id="ARBA00023040"/>
    </source>
</evidence>
<feature type="compositionally biased region" description="Polar residues" evidence="8">
    <location>
        <begin position="394"/>
        <end position="416"/>
    </location>
</feature>
<feature type="region of interest" description="Disordered" evidence="8">
    <location>
        <begin position="783"/>
        <end position="894"/>
    </location>
</feature>
<feature type="region of interest" description="Disordered" evidence="8">
    <location>
        <begin position="640"/>
        <end position="676"/>
    </location>
</feature>
<dbReference type="Pfam" id="PF00001">
    <property type="entry name" value="7tm_1"/>
    <property type="match status" value="2"/>
</dbReference>
<dbReference type="InterPro" id="IPR000276">
    <property type="entry name" value="GPCR_Rhodpsn"/>
</dbReference>
<keyword evidence="3 9" id="KW-1133">Transmembrane helix</keyword>
<evidence type="ECO:0000256" key="2">
    <source>
        <dbReference type="ARBA" id="ARBA00022692"/>
    </source>
</evidence>
<dbReference type="EMBL" id="OV696697">
    <property type="protein sequence ID" value="CAH1241231.1"/>
    <property type="molecule type" value="Genomic_DNA"/>
</dbReference>
<feature type="domain" description="G-protein coupled receptors family 1 profile" evidence="10">
    <location>
        <begin position="564"/>
        <end position="620"/>
    </location>
</feature>
<dbReference type="GO" id="GO:0016020">
    <property type="term" value="C:membrane"/>
    <property type="evidence" value="ECO:0007669"/>
    <property type="project" value="UniProtKB-SubCell"/>
</dbReference>